<evidence type="ECO:0000313" key="1">
    <source>
        <dbReference type="EMBL" id="KAH6935041.1"/>
    </source>
</evidence>
<comment type="caution">
    <text evidence="1">The sequence shown here is derived from an EMBL/GenBank/DDBJ whole genome shotgun (WGS) entry which is preliminary data.</text>
</comment>
<evidence type="ECO:0000313" key="2">
    <source>
        <dbReference type="Proteomes" id="UP000821845"/>
    </source>
</evidence>
<organism evidence="1 2">
    <name type="scientific">Hyalomma asiaticum</name>
    <name type="common">Tick</name>
    <dbReference type="NCBI Taxonomy" id="266040"/>
    <lineage>
        <taxon>Eukaryota</taxon>
        <taxon>Metazoa</taxon>
        <taxon>Ecdysozoa</taxon>
        <taxon>Arthropoda</taxon>
        <taxon>Chelicerata</taxon>
        <taxon>Arachnida</taxon>
        <taxon>Acari</taxon>
        <taxon>Parasitiformes</taxon>
        <taxon>Ixodida</taxon>
        <taxon>Ixodoidea</taxon>
        <taxon>Ixodidae</taxon>
        <taxon>Hyalomminae</taxon>
        <taxon>Hyalomma</taxon>
    </lineage>
</organism>
<gene>
    <name evidence="1" type="ORF">HPB50_002996</name>
</gene>
<keyword evidence="2" id="KW-1185">Reference proteome</keyword>
<dbReference type="Proteomes" id="UP000821845">
    <property type="component" value="Chromosome 3"/>
</dbReference>
<protein>
    <submittedName>
        <fullName evidence="1">Uncharacterized protein</fullName>
    </submittedName>
</protein>
<accession>A0ACB7SJ94</accession>
<sequence length="1102" mass="122447">MRPRRLPQLLHLAGDTREAARSEASDEPVTEDTSPVYTGFAATKASRLGAPHAARGTCALSAEVCACYRRRIVARAAAAASAPPPPGLFSAREHYNARGLRTARRPSDMSLRWRTLASRSRLGSGPGSDGPWEPDECVKLLACPDLTRLTVVKRELGRANSSWMTRFLELDGLDALFSALDSFSGHHEASFQDAVLQLHCVECLRALMNARTGLDHIVTQPRYTRKLAEALASPNRVVRKQVLELLSAVCVYAPGGQVLALDALDHLRASTGREHRFSVLVDELSHPEVLTYAATVLAFINCVLISTDDFRERLRLRNQLLGLGFLELVEPLRRSGDDELFIQCHVFETTREADDEHALSLGLTASGNHYEAFAAVMNKVYGKPQSIAFLMLLRNLEKLDPDDTASHLAWELLERLSQQLSSGPVLPLYNAMGPKLTPAPPELAAMERLDNGGSRHHGGSEGDAEVFADRSPPPPKSRLNIFKFITQGWKKSSARGDVDAQVSGLSRSMSYRSKSIQSRRSSQPSPVARQTEEVVGAKRSPNTTRVTKRSVQSSPQRTPPQRSSPRSTQLTRSSVLRSSTDGQPPVIAAACKTSPEIRRRPDVNDVGRLPAPPAPSEPQGLKGIQPVNGGMQSPHGDGLETKITSSKATQLQSPPRGPVSPGPFHTLPKPQQKMKTLNWTKVPDTLVCGGKSIWSDVTKEAQEEDVERKLNFKQVEELFCQKTATTAQPKVPPDKKKKREPALLSLLDGKRSLNVCIFLKQFKSGPEQIVSMIRSCKSKEIGAERLRMLQKILPEPDELSMLRSYTGERSKLGQAEQFFLMLGDLRLHALYVDGMLQMEEFRPSVDALKPQLDNYIGVCQEILTNRSLKEFLKLILITGNFINSGSYAGNAFGFRLNTLPKLLETRSNKPRMTLLHFLVEIAEKEQAQTLSFTKDLRHLAQCSKLSLDGMRAELKQLSTGIEKLERHLPQGDADFKQHFGSFVTMAKAQLSELSSSFDKIGQLSRRLAEHFCEEESRFSVEECLHIFNNFCEKVKLAQKENEERRQLEERAEKLKITRMGTDQSKPGHTKKPASSFVEEECIVDRLLAEIRQGSFKLRKTPA</sequence>
<reference evidence="1" key="1">
    <citation type="submission" date="2020-05" db="EMBL/GenBank/DDBJ databases">
        <title>Large-scale comparative analyses of tick genomes elucidate their genetic diversity and vector capacities.</title>
        <authorList>
            <person name="Jia N."/>
            <person name="Wang J."/>
            <person name="Shi W."/>
            <person name="Du L."/>
            <person name="Sun Y."/>
            <person name="Zhan W."/>
            <person name="Jiang J."/>
            <person name="Wang Q."/>
            <person name="Zhang B."/>
            <person name="Ji P."/>
            <person name="Sakyi L.B."/>
            <person name="Cui X."/>
            <person name="Yuan T."/>
            <person name="Jiang B."/>
            <person name="Yang W."/>
            <person name="Lam T.T.-Y."/>
            <person name="Chang Q."/>
            <person name="Ding S."/>
            <person name="Wang X."/>
            <person name="Zhu J."/>
            <person name="Ruan X."/>
            <person name="Zhao L."/>
            <person name="Wei J."/>
            <person name="Que T."/>
            <person name="Du C."/>
            <person name="Cheng J."/>
            <person name="Dai P."/>
            <person name="Han X."/>
            <person name="Huang E."/>
            <person name="Gao Y."/>
            <person name="Liu J."/>
            <person name="Shao H."/>
            <person name="Ye R."/>
            <person name="Li L."/>
            <person name="Wei W."/>
            <person name="Wang X."/>
            <person name="Wang C."/>
            <person name="Yang T."/>
            <person name="Huo Q."/>
            <person name="Li W."/>
            <person name="Guo W."/>
            <person name="Chen H."/>
            <person name="Zhou L."/>
            <person name="Ni X."/>
            <person name="Tian J."/>
            <person name="Zhou Y."/>
            <person name="Sheng Y."/>
            <person name="Liu T."/>
            <person name="Pan Y."/>
            <person name="Xia L."/>
            <person name="Li J."/>
            <person name="Zhao F."/>
            <person name="Cao W."/>
        </authorList>
    </citation>
    <scope>NUCLEOTIDE SEQUENCE</scope>
    <source>
        <strain evidence="1">Hyas-2018</strain>
    </source>
</reference>
<name>A0ACB7SJ94_HYAAI</name>
<dbReference type="EMBL" id="CM023483">
    <property type="protein sequence ID" value="KAH6935041.1"/>
    <property type="molecule type" value="Genomic_DNA"/>
</dbReference>
<proteinExistence type="predicted"/>